<dbReference type="SUPFAM" id="SSF55120">
    <property type="entry name" value="Pseudouridine synthase"/>
    <property type="match status" value="1"/>
</dbReference>
<dbReference type="NCBIfam" id="TIGR00094">
    <property type="entry name" value="tRNA_TruD_broad"/>
    <property type="match status" value="1"/>
</dbReference>
<dbReference type="GO" id="GO:0005634">
    <property type="term" value="C:nucleus"/>
    <property type="evidence" value="ECO:0007669"/>
    <property type="project" value="TreeGrafter"/>
</dbReference>
<feature type="compositionally biased region" description="Polar residues" evidence="3">
    <location>
        <begin position="172"/>
        <end position="191"/>
    </location>
</feature>
<reference evidence="5" key="1">
    <citation type="journal article" date="2023" name="Mol. Phylogenet. Evol.">
        <title>Genome-scale phylogeny and comparative genomics of the fungal order Sordariales.</title>
        <authorList>
            <person name="Hensen N."/>
            <person name="Bonometti L."/>
            <person name="Westerberg I."/>
            <person name="Brannstrom I.O."/>
            <person name="Guillou S."/>
            <person name="Cros-Aarteil S."/>
            <person name="Calhoun S."/>
            <person name="Haridas S."/>
            <person name="Kuo A."/>
            <person name="Mondo S."/>
            <person name="Pangilinan J."/>
            <person name="Riley R."/>
            <person name="LaButti K."/>
            <person name="Andreopoulos B."/>
            <person name="Lipzen A."/>
            <person name="Chen C."/>
            <person name="Yan M."/>
            <person name="Daum C."/>
            <person name="Ng V."/>
            <person name="Clum A."/>
            <person name="Steindorff A."/>
            <person name="Ohm R.A."/>
            <person name="Martin F."/>
            <person name="Silar P."/>
            <person name="Natvig D.O."/>
            <person name="Lalanne C."/>
            <person name="Gautier V."/>
            <person name="Ament-Velasquez S.L."/>
            <person name="Kruys A."/>
            <person name="Hutchinson M.I."/>
            <person name="Powell A.J."/>
            <person name="Barry K."/>
            <person name="Miller A.N."/>
            <person name="Grigoriev I.V."/>
            <person name="Debuchy R."/>
            <person name="Gladieux P."/>
            <person name="Hiltunen Thoren M."/>
            <person name="Johannesson H."/>
        </authorList>
    </citation>
    <scope>NUCLEOTIDE SEQUENCE</scope>
    <source>
        <strain evidence="5">CBS 560.94</strain>
    </source>
</reference>
<feature type="region of interest" description="Disordered" evidence="3">
    <location>
        <begin position="64"/>
        <end position="87"/>
    </location>
</feature>
<protein>
    <submittedName>
        <fullName evidence="5">Pseudouridine synthase</fullName>
    </submittedName>
</protein>
<accession>A0AAE0JB72</accession>
<dbReference type="RefSeq" id="XP_062679087.1">
    <property type="nucleotide sequence ID" value="XM_062822452.1"/>
</dbReference>
<evidence type="ECO:0000313" key="5">
    <source>
        <dbReference type="EMBL" id="KAK3340145.1"/>
    </source>
</evidence>
<evidence type="ECO:0000256" key="1">
    <source>
        <dbReference type="ARBA" id="ARBA00007953"/>
    </source>
</evidence>
<dbReference type="EMBL" id="JAUEPP010000006">
    <property type="protein sequence ID" value="KAK3340145.1"/>
    <property type="molecule type" value="Genomic_DNA"/>
</dbReference>
<comment type="similarity">
    <text evidence="1">Belongs to the pseudouridine synthase TruD family.</text>
</comment>
<dbReference type="GO" id="GO:0001522">
    <property type="term" value="P:pseudouridine synthesis"/>
    <property type="evidence" value="ECO:0007669"/>
    <property type="project" value="InterPro"/>
</dbReference>
<proteinExistence type="inferred from homology"/>
<feature type="compositionally biased region" description="Polar residues" evidence="3">
    <location>
        <begin position="77"/>
        <end position="86"/>
    </location>
</feature>
<keyword evidence="2" id="KW-0413">Isomerase</keyword>
<feature type="region of interest" description="Disordered" evidence="3">
    <location>
        <begin position="172"/>
        <end position="198"/>
    </location>
</feature>
<sequence>MAQRQGTHVPAVRAASEKNLGITQRSASINFSWTGDIRKRYTDFLVYEIRKDGTTVHLREYEEQEPLVPKAAPAQPTPETVASTTEPEIKPISDEDRQLLVNLINESATERLIQLDEAVQAKKKISAGERTVVFDPITDRAQRASLHQQIRRIFDNRIETLANNTGVITATPSKFSKNNRVGGNGPRANNSRSRDQSKSFTQLGGEYLHFTMYKENKDTMDAVNTIARLLKVKATNFGFAGTKDRRAGTVQRISVYRQRASNLIWLNTRLPNIKVGDFVHANEPLQLGQHGGNEFVITLKNCQPLGGAGCSVDQRVRKLREAVEFGLAYLNRHGYINYYGLQRFGTYAIGTHLLGMKVLKEDYEGVLNDILHVEDHFLQEAFDLGEQEPVHTNDFHNSRDDYNRAKAITLWRTTGNVEKALAILPKRFSSEAAIIRHLGKNSKDFMGALLSITRGMRMMYIHAYQSFVWNHMATKRWSMYGPTLIEGDLVLVTNDQSAADADSEDNENFYAQARALTQEDIASGKYTIFDVVLPTPGYDVIYPRNEIGKEYVDFMKKAENGGLDPYDMRRRQKEFSLSGNYRHLLGRFIGEPQYAIRVYNEDTEQMYPTDLDFCTAARAQKKAAEAKARKSPPLLANWAHFTNNTAQYDQAITNERRRKASESPQSDGVVVARETWIQTGLDGSDKRVKIARHTEEYETKVPVEQFNDKVADNATNGIISSSATETPTLAKGLSDLYYESTAQQTVINSEDGITKQEQDVMLIEESTAPKADAMEVVALTHEATPQSNHSAVADPMGWYGSSMPALPAAAETEKAMVPFNSEKESEADTKKAANLIVPVLHSPSENPFASVDDSEVIRSSPDASKIAVILKFQLRSSNYATVVLRELMGTCEENAASGDASSDGN</sequence>
<dbReference type="InterPro" id="IPR042214">
    <property type="entry name" value="TruD_catalytic"/>
</dbReference>
<dbReference type="AlphaFoldDB" id="A0AAE0JB72"/>
<gene>
    <name evidence="5" type="ORF">B0H65DRAFT_250631</name>
</gene>
<evidence type="ECO:0000259" key="4">
    <source>
        <dbReference type="PROSITE" id="PS50984"/>
    </source>
</evidence>
<dbReference type="GO" id="GO:0009982">
    <property type="term" value="F:pseudouridine synthase activity"/>
    <property type="evidence" value="ECO:0007669"/>
    <property type="project" value="InterPro"/>
</dbReference>
<dbReference type="PIRSF" id="PIRSF037016">
    <property type="entry name" value="Pseudouridin_synth_euk_prd"/>
    <property type="match status" value="1"/>
</dbReference>
<dbReference type="FunFam" id="3.30.2350.20:FF:000009">
    <property type="entry name" value="Pseudouridine synthase TruD/Pus7, putative"/>
    <property type="match status" value="1"/>
</dbReference>
<dbReference type="InterPro" id="IPR020103">
    <property type="entry name" value="PsdUridine_synth_cat_dom_sf"/>
</dbReference>
<dbReference type="GeneID" id="87859606"/>
<evidence type="ECO:0000256" key="3">
    <source>
        <dbReference type="SAM" id="MobiDB-lite"/>
    </source>
</evidence>
<comment type="caution">
    <text evidence="5">The sequence shown here is derived from an EMBL/GenBank/DDBJ whole genome shotgun (WGS) entry which is preliminary data.</text>
</comment>
<dbReference type="InterPro" id="IPR011760">
    <property type="entry name" value="PsdUridine_synth_TruD_insert"/>
</dbReference>
<name>A0AAE0JB72_9PEZI</name>
<dbReference type="Proteomes" id="UP001278500">
    <property type="component" value="Unassembled WGS sequence"/>
</dbReference>
<evidence type="ECO:0000256" key="2">
    <source>
        <dbReference type="ARBA" id="ARBA00023235"/>
    </source>
</evidence>
<dbReference type="Pfam" id="PF01142">
    <property type="entry name" value="TruD"/>
    <property type="match status" value="1"/>
</dbReference>
<dbReference type="CDD" id="cd02576">
    <property type="entry name" value="PseudoU_synth_ScPUS7"/>
    <property type="match status" value="1"/>
</dbReference>
<feature type="domain" description="TRUD" evidence="4">
    <location>
        <begin position="334"/>
        <end position="587"/>
    </location>
</feature>
<dbReference type="GO" id="GO:0003723">
    <property type="term" value="F:RNA binding"/>
    <property type="evidence" value="ECO:0007669"/>
    <property type="project" value="InterPro"/>
</dbReference>
<evidence type="ECO:0000313" key="6">
    <source>
        <dbReference type="Proteomes" id="UP001278500"/>
    </source>
</evidence>
<dbReference type="PROSITE" id="PS50984">
    <property type="entry name" value="TRUD"/>
    <property type="match status" value="1"/>
</dbReference>
<dbReference type="Gene3D" id="3.30.2350.20">
    <property type="entry name" value="TruD, catalytic domain"/>
    <property type="match status" value="3"/>
</dbReference>
<reference evidence="5" key="2">
    <citation type="submission" date="2023-06" db="EMBL/GenBank/DDBJ databases">
        <authorList>
            <consortium name="Lawrence Berkeley National Laboratory"/>
            <person name="Haridas S."/>
            <person name="Hensen N."/>
            <person name="Bonometti L."/>
            <person name="Westerberg I."/>
            <person name="Brannstrom I.O."/>
            <person name="Guillou S."/>
            <person name="Cros-Aarteil S."/>
            <person name="Calhoun S."/>
            <person name="Kuo A."/>
            <person name="Mondo S."/>
            <person name="Pangilinan J."/>
            <person name="Riley R."/>
            <person name="Labutti K."/>
            <person name="Andreopoulos B."/>
            <person name="Lipzen A."/>
            <person name="Chen C."/>
            <person name="Yanf M."/>
            <person name="Daum C."/>
            <person name="Ng V."/>
            <person name="Clum A."/>
            <person name="Steindorff A."/>
            <person name="Ohm R."/>
            <person name="Martin F."/>
            <person name="Silar P."/>
            <person name="Natvig D."/>
            <person name="Lalanne C."/>
            <person name="Gautier V."/>
            <person name="Ament-Velasquez S.L."/>
            <person name="Kruys A."/>
            <person name="Hutchinson M.I."/>
            <person name="Powell A.J."/>
            <person name="Barry K."/>
            <person name="Miller A.N."/>
            <person name="Grigoriev I.V."/>
            <person name="Debuchy R."/>
            <person name="Gladieux P."/>
            <person name="Thoren M.H."/>
            <person name="Johannesson H."/>
        </authorList>
    </citation>
    <scope>NUCLEOTIDE SEQUENCE</scope>
    <source>
        <strain evidence="5">CBS 560.94</strain>
    </source>
</reference>
<dbReference type="PANTHER" id="PTHR13326">
    <property type="entry name" value="TRNA PSEUDOURIDINE SYNTHASE D"/>
    <property type="match status" value="1"/>
</dbReference>
<organism evidence="5 6">
    <name type="scientific">Neurospora tetraspora</name>
    <dbReference type="NCBI Taxonomy" id="94610"/>
    <lineage>
        <taxon>Eukaryota</taxon>
        <taxon>Fungi</taxon>
        <taxon>Dikarya</taxon>
        <taxon>Ascomycota</taxon>
        <taxon>Pezizomycotina</taxon>
        <taxon>Sordariomycetes</taxon>
        <taxon>Sordariomycetidae</taxon>
        <taxon>Sordariales</taxon>
        <taxon>Sordariaceae</taxon>
        <taxon>Neurospora</taxon>
    </lineage>
</organism>
<dbReference type="PANTHER" id="PTHR13326:SF21">
    <property type="entry name" value="PSEUDOURIDYLATE SYNTHASE PUS7L"/>
    <property type="match status" value="1"/>
</dbReference>
<keyword evidence="6" id="KW-1185">Reference proteome</keyword>
<dbReference type="InterPro" id="IPR001656">
    <property type="entry name" value="PsdUridine_synth_TruD"/>
</dbReference>